<organism evidence="1 2">
    <name type="scientific">Erwinia phage pEa_SNUABM_32</name>
    <dbReference type="NCBI Taxonomy" id="2869555"/>
    <lineage>
        <taxon>Viruses</taxon>
        <taxon>Duplodnaviria</taxon>
        <taxon>Heunggongvirae</taxon>
        <taxon>Uroviricota</taxon>
        <taxon>Caudoviricetes</taxon>
        <taxon>Alexandravirus</taxon>
        <taxon>Alexandravirus SNUABM32</taxon>
    </lineage>
</organism>
<name>A0AAE7XKF5_9CAUD</name>
<sequence length="102" mass="11486">MAEMNHNDVLENKVRQALEKCWNETAKNNSGPTTYAFLASSFASDGRNLFEGELKMLNVMLRDPVNINMYGRHVATVYSSNKGLMVAFQPVADLEDIVELEM</sequence>
<keyword evidence="2" id="KW-1185">Reference proteome</keyword>
<dbReference type="EMBL" id="MZ443774">
    <property type="protein sequence ID" value="QZE57180.1"/>
    <property type="molecule type" value="Genomic_DNA"/>
</dbReference>
<protein>
    <submittedName>
        <fullName evidence="1">Uncharacterized protein</fullName>
    </submittedName>
</protein>
<evidence type="ECO:0000313" key="2">
    <source>
        <dbReference type="Proteomes" id="UP000827788"/>
    </source>
</evidence>
<dbReference type="Proteomes" id="UP000827788">
    <property type="component" value="Segment"/>
</dbReference>
<reference evidence="1 2" key="1">
    <citation type="submission" date="2021-06" db="EMBL/GenBank/DDBJ databases">
        <title>Complete genome sequence of Erwinia phage pEa_SNUABM_32.</title>
        <authorList>
            <person name="Kim S.G."/>
            <person name="Park S.C."/>
        </authorList>
    </citation>
    <scope>NUCLEOTIDE SEQUENCE [LARGE SCALE GENOMIC DNA]</scope>
</reference>
<accession>A0AAE7XKF5</accession>
<evidence type="ECO:0000313" key="1">
    <source>
        <dbReference type="EMBL" id="QZE57180.1"/>
    </source>
</evidence>
<gene>
    <name evidence="1" type="ORF">pEaSNUABM32_00307</name>
</gene>
<proteinExistence type="predicted"/>